<organism evidence="3 4">
    <name type="scientific">SAR86 cluster bacterium</name>
    <dbReference type="NCBI Taxonomy" id="2030880"/>
    <lineage>
        <taxon>Bacteria</taxon>
        <taxon>Pseudomonadati</taxon>
        <taxon>Pseudomonadota</taxon>
        <taxon>Gammaproteobacteria</taxon>
        <taxon>SAR86 cluster</taxon>
    </lineage>
</organism>
<evidence type="ECO:0000256" key="1">
    <source>
        <dbReference type="SAM" id="MobiDB-lite"/>
    </source>
</evidence>
<dbReference type="Pfam" id="PF17948">
    <property type="entry name" value="DnaT"/>
    <property type="match status" value="2"/>
</dbReference>
<evidence type="ECO:0000259" key="2">
    <source>
        <dbReference type="Pfam" id="PF17948"/>
    </source>
</evidence>
<evidence type="ECO:0000313" key="4">
    <source>
        <dbReference type="Proteomes" id="UP000320146"/>
    </source>
</evidence>
<feature type="domain" description="DnaT DNA-binding" evidence="2">
    <location>
        <begin position="157"/>
        <end position="216"/>
    </location>
</feature>
<protein>
    <recommendedName>
        <fullName evidence="2">DnaT DNA-binding domain-containing protein</fullName>
    </recommendedName>
</protein>
<gene>
    <name evidence="3" type="ORF">EVA99_01330</name>
</gene>
<dbReference type="Gene3D" id="1.10.8.1180">
    <property type="match status" value="2"/>
</dbReference>
<dbReference type="Proteomes" id="UP000320146">
    <property type="component" value="Unassembled WGS sequence"/>
</dbReference>
<dbReference type="AlphaFoldDB" id="A0A520MTG1"/>
<feature type="compositionally biased region" description="Basic and acidic residues" evidence="1">
    <location>
        <begin position="234"/>
        <end position="247"/>
    </location>
</feature>
<sequence>MAEALGLNGAVLLEYLKVSDTKNTKIEQLLKDLSFWDENELMAVLIDLNVRGLIELDTNKKVVAIAGSGKKSKLATPKKIQKTNMQKNWEPSDDVLEILIRSGMEESFINNLIPEFVIYWSERPDVLISYNSKFIEHARLKWAQHNAEVETKKAPTTISSDWNPSDDCLDIIEMTGIDKTFVDQYLPEFILYWKEDGRAFTSWDIKFLDFIKKKWNFSVEESSNGHKEEFDFYDPYKETEGSPEKSNSETLSNLREKYKI</sequence>
<feature type="domain" description="DnaT DNA-binding" evidence="2">
    <location>
        <begin position="84"/>
        <end position="148"/>
    </location>
</feature>
<comment type="caution">
    <text evidence="3">The sequence shown here is derived from an EMBL/GenBank/DDBJ whole genome shotgun (WGS) entry which is preliminary data.</text>
</comment>
<accession>A0A520MTG1</accession>
<proteinExistence type="predicted"/>
<dbReference type="InterPro" id="IPR040480">
    <property type="entry name" value="DnaT_DNA_bind"/>
</dbReference>
<feature type="region of interest" description="Disordered" evidence="1">
    <location>
        <begin position="234"/>
        <end position="260"/>
    </location>
</feature>
<dbReference type="EMBL" id="SHBL01000006">
    <property type="protein sequence ID" value="RZO24511.1"/>
    <property type="molecule type" value="Genomic_DNA"/>
</dbReference>
<reference evidence="3 4" key="1">
    <citation type="submission" date="2019-02" db="EMBL/GenBank/DDBJ databases">
        <title>Prokaryotic population dynamics and viral predation in marine succession experiment using metagenomics: the confinement effect.</title>
        <authorList>
            <person name="Haro-Moreno J.M."/>
            <person name="Rodriguez-Valera F."/>
            <person name="Lopez-Perez M."/>
        </authorList>
    </citation>
    <scope>NUCLEOTIDE SEQUENCE [LARGE SCALE GENOMIC DNA]</scope>
    <source>
        <strain evidence="3">MED-G166</strain>
    </source>
</reference>
<name>A0A520MTG1_9GAMM</name>
<evidence type="ECO:0000313" key="3">
    <source>
        <dbReference type="EMBL" id="RZO24511.1"/>
    </source>
</evidence>